<dbReference type="Proteomes" id="UP000177701">
    <property type="component" value="Unassembled WGS sequence"/>
</dbReference>
<dbReference type="EMBL" id="MEYH01000041">
    <property type="protein sequence ID" value="OGD16071.1"/>
    <property type="molecule type" value="Genomic_DNA"/>
</dbReference>
<sequence>METVIKILDVIGYGTTFIVVIAFLVGIYKWVTGISPALWRLGKGLASRKIAVVAENDSFTSLKNLLIDSNLFKGKNIIQIKGRELKKAANYTLLLAHWKSISSRLETILSDKRDETALLIYAPQEEGLIPREDLGKINQHRNVIIVNFRGRLLNDIVTSLITTSYGK</sequence>
<evidence type="ECO:0000313" key="2">
    <source>
        <dbReference type="EMBL" id="OGD16071.1"/>
    </source>
</evidence>
<feature type="transmembrane region" description="Helical" evidence="1">
    <location>
        <begin position="12"/>
        <end position="31"/>
    </location>
</feature>
<keyword evidence="1" id="KW-0812">Transmembrane</keyword>
<gene>
    <name evidence="2" type="ORF">A2V47_07730</name>
</gene>
<protein>
    <submittedName>
        <fullName evidence="2">Uncharacterized protein</fullName>
    </submittedName>
</protein>
<dbReference type="AlphaFoldDB" id="A0A1F5AC16"/>
<keyword evidence="1" id="KW-0472">Membrane</keyword>
<keyword evidence="1" id="KW-1133">Transmembrane helix</keyword>
<evidence type="ECO:0000313" key="3">
    <source>
        <dbReference type="Proteomes" id="UP000177701"/>
    </source>
</evidence>
<organism evidence="2 3">
    <name type="scientific">Candidatus Sediminicultor quintus</name>
    <dbReference type="NCBI Taxonomy" id="1797291"/>
    <lineage>
        <taxon>Bacteria</taxon>
        <taxon>Pseudomonadati</taxon>
        <taxon>Atribacterota</taxon>
        <taxon>Candidatus Phoenicimicrobiia</taxon>
        <taxon>Candidatus Pheonicimicrobiales</taxon>
        <taxon>Candidatus Phoenicimicrobiaceae</taxon>
        <taxon>Candidatus Sediminicultor</taxon>
    </lineage>
</organism>
<accession>A0A1F5AC16</accession>
<reference evidence="2 3" key="1">
    <citation type="journal article" date="2016" name="Nat. Commun.">
        <title>Thousands of microbial genomes shed light on interconnected biogeochemical processes in an aquifer system.</title>
        <authorList>
            <person name="Anantharaman K."/>
            <person name="Brown C.T."/>
            <person name="Hug L.A."/>
            <person name="Sharon I."/>
            <person name="Castelle C.J."/>
            <person name="Probst A.J."/>
            <person name="Thomas B.C."/>
            <person name="Singh A."/>
            <person name="Wilkins M.J."/>
            <person name="Karaoz U."/>
            <person name="Brodie E.L."/>
            <person name="Williams K.H."/>
            <person name="Hubbard S.S."/>
            <person name="Banfield J.F."/>
        </authorList>
    </citation>
    <scope>NUCLEOTIDE SEQUENCE [LARGE SCALE GENOMIC DNA]</scope>
</reference>
<name>A0A1F5AC16_9BACT</name>
<proteinExistence type="predicted"/>
<comment type="caution">
    <text evidence="2">The sequence shown here is derived from an EMBL/GenBank/DDBJ whole genome shotgun (WGS) entry which is preliminary data.</text>
</comment>
<evidence type="ECO:0000256" key="1">
    <source>
        <dbReference type="SAM" id="Phobius"/>
    </source>
</evidence>